<dbReference type="AlphaFoldDB" id="A0A482XWL9"/>
<dbReference type="EMBL" id="SHMR01000009">
    <property type="protein sequence ID" value="RZH66334.1"/>
    <property type="molecule type" value="Genomic_DNA"/>
</dbReference>
<reference evidence="1 2" key="1">
    <citation type="submission" date="2019-02" db="EMBL/GenBank/DDBJ databases">
        <title>Genome analysis provides insights into bioremediation potentialities and Haloocin production by Natrinema altunense strain 4.1R isolated from Chott Douz in Tunisian desert.</title>
        <authorList>
            <person name="Najjari A."/>
            <person name="Youssef N."/>
            <person name="Ben Dhia O."/>
            <person name="Ferjani R."/>
            <person name="El Hidri D."/>
            <person name="Ouzari H.I."/>
            <person name="Cherif A."/>
        </authorList>
    </citation>
    <scope>NUCLEOTIDE SEQUENCE [LARGE SCALE GENOMIC DNA]</scope>
    <source>
        <strain evidence="1 2">4.1R</strain>
    </source>
</reference>
<protein>
    <submittedName>
        <fullName evidence="1">Uncharacterized protein</fullName>
    </submittedName>
</protein>
<dbReference type="Proteomes" id="UP000292704">
    <property type="component" value="Unassembled WGS sequence"/>
</dbReference>
<proteinExistence type="predicted"/>
<accession>A0A482XWL9</accession>
<gene>
    <name evidence="1" type="ORF">ELS17_16765</name>
</gene>
<comment type="caution">
    <text evidence="1">The sequence shown here is derived from an EMBL/GenBank/DDBJ whole genome shotgun (WGS) entry which is preliminary data.</text>
</comment>
<evidence type="ECO:0000313" key="1">
    <source>
        <dbReference type="EMBL" id="RZH66334.1"/>
    </source>
</evidence>
<name>A0A482XWL9_9EURY</name>
<evidence type="ECO:0000313" key="2">
    <source>
        <dbReference type="Proteomes" id="UP000292704"/>
    </source>
</evidence>
<dbReference type="OrthoDB" id="179483at2157"/>
<sequence>MTRSDGDKTKAAGICDSCSELFTVWACQDGTVRPVSPHNACSCDDPSYRVVEENEVFDDEDEAAGANEEKYPDA</sequence>
<dbReference type="RefSeq" id="WP_007107928.1">
    <property type="nucleotide sequence ID" value="NZ_JNCS01000006.1"/>
</dbReference>
<organism evidence="1 2">
    <name type="scientific">Natrinema altunense</name>
    <dbReference type="NCBI Taxonomy" id="222984"/>
    <lineage>
        <taxon>Archaea</taxon>
        <taxon>Methanobacteriati</taxon>
        <taxon>Methanobacteriota</taxon>
        <taxon>Stenosarchaea group</taxon>
        <taxon>Halobacteria</taxon>
        <taxon>Halobacteriales</taxon>
        <taxon>Natrialbaceae</taxon>
        <taxon>Natrinema</taxon>
    </lineage>
</organism>